<keyword evidence="8 11" id="KW-0413">Isomerase</keyword>
<dbReference type="Pfam" id="PF05698">
    <property type="entry name" value="Trigger_C"/>
    <property type="match status" value="1"/>
</dbReference>
<evidence type="ECO:0000256" key="4">
    <source>
        <dbReference type="ARBA" id="ARBA00016902"/>
    </source>
</evidence>
<comment type="domain">
    <text evidence="11">Consists of 3 domains; the N-terminus binds the ribosome, the middle domain has PPIase activity, while the C-terminus has intrinsic chaperone activity on its own.</text>
</comment>
<evidence type="ECO:0000256" key="11">
    <source>
        <dbReference type="HAMAP-Rule" id="MF_00303"/>
    </source>
</evidence>
<evidence type="ECO:0000256" key="6">
    <source>
        <dbReference type="ARBA" id="ARBA00023110"/>
    </source>
</evidence>
<evidence type="ECO:0000313" key="15">
    <source>
        <dbReference type="Proteomes" id="UP000198575"/>
    </source>
</evidence>
<evidence type="ECO:0000256" key="10">
    <source>
        <dbReference type="ARBA" id="ARBA00029986"/>
    </source>
</evidence>
<comment type="similarity">
    <text evidence="2 11">Belongs to the FKBP-type PPIase family. Tig subfamily.</text>
</comment>
<dbReference type="InterPro" id="IPR036611">
    <property type="entry name" value="Trigger_fac_ribosome-bd_sf"/>
</dbReference>
<dbReference type="EC" id="5.2.1.8" evidence="3 11"/>
<comment type="subcellular location">
    <subcellularLocation>
        <location evidence="11">Cytoplasm</location>
    </subcellularLocation>
    <text evidence="11">About half TF is bound to the ribosome near the polypeptide exit tunnel while the other half is free in the cytoplasm.</text>
</comment>
<dbReference type="Pfam" id="PF05697">
    <property type="entry name" value="Trigger_N"/>
    <property type="match status" value="1"/>
</dbReference>
<dbReference type="PIRSF" id="PIRSF003095">
    <property type="entry name" value="Trigger_factor"/>
    <property type="match status" value="1"/>
</dbReference>
<dbReference type="InterPro" id="IPR027304">
    <property type="entry name" value="Trigger_fact/SurA_dom_sf"/>
</dbReference>
<dbReference type="RefSeq" id="WP_092403930.1">
    <property type="nucleotide sequence ID" value="NZ_FOVF01000001.1"/>
</dbReference>
<keyword evidence="7 11" id="KW-0143">Chaperone</keyword>
<feature type="domain" description="Trigger factor ribosome-binding bacterial" evidence="12">
    <location>
        <begin position="1"/>
        <end position="144"/>
    </location>
</feature>
<reference evidence="14 15" key="1">
    <citation type="submission" date="2016-10" db="EMBL/GenBank/DDBJ databases">
        <authorList>
            <person name="de Groot N.N."/>
        </authorList>
    </citation>
    <scope>NUCLEOTIDE SEQUENCE [LARGE SCALE GENOMIC DNA]</scope>
    <source>
        <strain evidence="14 15">CGMCC 1.7659</strain>
    </source>
</reference>
<dbReference type="Gene3D" id="1.10.3120.10">
    <property type="entry name" value="Trigger factor, C-terminal domain"/>
    <property type="match status" value="1"/>
</dbReference>
<dbReference type="OrthoDB" id="9767721at2"/>
<evidence type="ECO:0000256" key="5">
    <source>
        <dbReference type="ARBA" id="ARBA00022618"/>
    </source>
</evidence>
<keyword evidence="15" id="KW-1185">Reference proteome</keyword>
<dbReference type="GO" id="GO:0043335">
    <property type="term" value="P:protein unfolding"/>
    <property type="evidence" value="ECO:0007669"/>
    <property type="project" value="TreeGrafter"/>
</dbReference>
<comment type="catalytic activity">
    <reaction evidence="1 11">
        <text>[protein]-peptidylproline (omega=180) = [protein]-peptidylproline (omega=0)</text>
        <dbReference type="Rhea" id="RHEA:16237"/>
        <dbReference type="Rhea" id="RHEA-COMP:10747"/>
        <dbReference type="Rhea" id="RHEA-COMP:10748"/>
        <dbReference type="ChEBI" id="CHEBI:83833"/>
        <dbReference type="ChEBI" id="CHEBI:83834"/>
        <dbReference type="EC" id="5.2.1.8"/>
    </reaction>
</comment>
<dbReference type="PANTHER" id="PTHR30560">
    <property type="entry name" value="TRIGGER FACTOR CHAPERONE AND PEPTIDYL-PROLYL CIS/TRANS ISOMERASE"/>
    <property type="match status" value="1"/>
</dbReference>
<evidence type="ECO:0000256" key="8">
    <source>
        <dbReference type="ARBA" id="ARBA00023235"/>
    </source>
</evidence>
<comment type="function">
    <text evidence="11">Involved in protein export. Acts as a chaperone by maintaining the newly synthesized protein in an open conformation. Functions as a peptidyl-prolyl cis-trans isomerase.</text>
</comment>
<keyword evidence="6 11" id="KW-0697">Rotamase</keyword>
<dbReference type="InterPro" id="IPR008881">
    <property type="entry name" value="Trigger_fac_ribosome-bd_bac"/>
</dbReference>
<keyword evidence="5 11" id="KW-0132">Cell division</keyword>
<dbReference type="InterPro" id="IPR046357">
    <property type="entry name" value="PPIase_dom_sf"/>
</dbReference>
<dbReference type="SUPFAM" id="SSF54534">
    <property type="entry name" value="FKBP-like"/>
    <property type="match status" value="1"/>
</dbReference>
<evidence type="ECO:0000313" key="14">
    <source>
        <dbReference type="EMBL" id="SFM95963.1"/>
    </source>
</evidence>
<dbReference type="Proteomes" id="UP000198575">
    <property type="component" value="Unassembled WGS sequence"/>
</dbReference>
<dbReference type="SUPFAM" id="SSF102735">
    <property type="entry name" value="Trigger factor ribosome-binding domain"/>
    <property type="match status" value="1"/>
</dbReference>
<dbReference type="Gene3D" id="3.10.50.40">
    <property type="match status" value="1"/>
</dbReference>
<dbReference type="GO" id="GO:0044183">
    <property type="term" value="F:protein folding chaperone"/>
    <property type="evidence" value="ECO:0007669"/>
    <property type="project" value="TreeGrafter"/>
</dbReference>
<evidence type="ECO:0000259" key="13">
    <source>
        <dbReference type="Pfam" id="PF05698"/>
    </source>
</evidence>
<dbReference type="EMBL" id="FOVF01000001">
    <property type="protein sequence ID" value="SFM95963.1"/>
    <property type="molecule type" value="Genomic_DNA"/>
</dbReference>
<dbReference type="NCBIfam" id="TIGR00115">
    <property type="entry name" value="tig"/>
    <property type="match status" value="1"/>
</dbReference>
<feature type="domain" description="Trigger factor C-terminal" evidence="13">
    <location>
        <begin position="263"/>
        <end position="407"/>
    </location>
</feature>
<accession>A0A1I4V4A6</accession>
<keyword evidence="9 11" id="KW-0131">Cell cycle</keyword>
<dbReference type="GO" id="GO:0015031">
    <property type="term" value="P:protein transport"/>
    <property type="evidence" value="ECO:0007669"/>
    <property type="project" value="UniProtKB-UniRule"/>
</dbReference>
<evidence type="ECO:0000256" key="7">
    <source>
        <dbReference type="ARBA" id="ARBA00023186"/>
    </source>
</evidence>
<gene>
    <name evidence="11" type="primary">tig</name>
    <name evidence="14" type="ORF">SAMN05216289_101101</name>
</gene>
<protein>
    <recommendedName>
        <fullName evidence="4 11">Trigger factor</fullName>
        <shortName evidence="11">TF</shortName>
        <ecNumber evidence="3 11">5.2.1.8</ecNumber>
    </recommendedName>
    <alternativeName>
        <fullName evidence="10 11">PPIase</fullName>
    </alternativeName>
</protein>
<evidence type="ECO:0000259" key="12">
    <source>
        <dbReference type="Pfam" id="PF05697"/>
    </source>
</evidence>
<dbReference type="AlphaFoldDB" id="A0A1I4V4A6"/>
<proteinExistence type="inferred from homology"/>
<evidence type="ECO:0000256" key="1">
    <source>
        <dbReference type="ARBA" id="ARBA00000971"/>
    </source>
</evidence>
<dbReference type="PANTHER" id="PTHR30560:SF3">
    <property type="entry name" value="TRIGGER FACTOR-LIKE PROTEIN TIG, CHLOROPLASTIC"/>
    <property type="match status" value="1"/>
</dbReference>
<dbReference type="GO" id="GO:0003755">
    <property type="term" value="F:peptidyl-prolyl cis-trans isomerase activity"/>
    <property type="evidence" value="ECO:0007669"/>
    <property type="project" value="UniProtKB-UniRule"/>
</dbReference>
<evidence type="ECO:0000256" key="3">
    <source>
        <dbReference type="ARBA" id="ARBA00013194"/>
    </source>
</evidence>
<dbReference type="GO" id="GO:0043022">
    <property type="term" value="F:ribosome binding"/>
    <property type="evidence" value="ECO:0007669"/>
    <property type="project" value="TreeGrafter"/>
</dbReference>
<dbReference type="SUPFAM" id="SSF109998">
    <property type="entry name" value="Triger factor/SurA peptide-binding domain-like"/>
    <property type="match status" value="1"/>
</dbReference>
<dbReference type="InterPro" id="IPR037041">
    <property type="entry name" value="Trigger_fac_C_sf"/>
</dbReference>
<dbReference type="InterPro" id="IPR005215">
    <property type="entry name" value="Trig_fac"/>
</dbReference>
<dbReference type="GO" id="GO:0005737">
    <property type="term" value="C:cytoplasm"/>
    <property type="evidence" value="ECO:0007669"/>
    <property type="project" value="UniProtKB-SubCell"/>
</dbReference>
<dbReference type="HAMAP" id="MF_00303">
    <property type="entry name" value="Trigger_factor_Tig"/>
    <property type="match status" value="1"/>
</dbReference>
<organism evidence="14 15">
    <name type="scientific">Dokdonella immobilis</name>
    <dbReference type="NCBI Taxonomy" id="578942"/>
    <lineage>
        <taxon>Bacteria</taxon>
        <taxon>Pseudomonadati</taxon>
        <taxon>Pseudomonadota</taxon>
        <taxon>Gammaproteobacteria</taxon>
        <taxon>Lysobacterales</taxon>
        <taxon>Rhodanobacteraceae</taxon>
        <taxon>Dokdonella</taxon>
    </lineage>
</organism>
<sequence length="427" mass="47260">MQVSVENVGNLGRKLTVRIPAARLEDTVRNRVQEMGRSARLKGFRPGKVPTKVIEQRFGAQIRGEALSELIGSTFQEAVNTEKLRPAMQPSISTSGKPDNGEIEYTATFEVMPEIGPLDVSGLEIVRQTSSVENADVDAMIETLRQQRRTWNPVDRVAQNGDMVLFEFSAQAADFRYPETDTDRVGTIVGSDALFKDLEDQLLGHVVDDAFEADLDFPADFRIAGLAGKSARASFRIVRVQEPKMPDLDDAFLAMFGVDEGGLERFREDVRANLERELAAALASRLKASAVEKLIDAHADLELPQGLVENEARQLARQSAGENKEVGSHEPFLASARRRVAGGMLLAEIARQNQIRIDTRRVSEALNAIASTYEEPQQVIELYSKDPQLMSGLQSRVLEDQVIDWIAQNAKVSERKLSFAEVMRPGA</sequence>
<dbReference type="GO" id="GO:0051083">
    <property type="term" value="P:'de novo' cotranslational protein folding"/>
    <property type="evidence" value="ECO:0007669"/>
    <property type="project" value="TreeGrafter"/>
</dbReference>
<dbReference type="Gene3D" id="3.30.70.1050">
    <property type="entry name" value="Trigger factor ribosome-binding domain"/>
    <property type="match status" value="1"/>
</dbReference>
<evidence type="ECO:0000256" key="2">
    <source>
        <dbReference type="ARBA" id="ARBA00005464"/>
    </source>
</evidence>
<evidence type="ECO:0000256" key="9">
    <source>
        <dbReference type="ARBA" id="ARBA00023306"/>
    </source>
</evidence>
<dbReference type="STRING" id="578942.SAMN05216289_101101"/>
<dbReference type="InterPro" id="IPR008880">
    <property type="entry name" value="Trigger_fac_C"/>
</dbReference>
<name>A0A1I4V4A6_9GAMM</name>
<dbReference type="GO" id="GO:0051301">
    <property type="term" value="P:cell division"/>
    <property type="evidence" value="ECO:0007669"/>
    <property type="project" value="UniProtKB-KW"/>
</dbReference>
<keyword evidence="11" id="KW-0963">Cytoplasm</keyword>